<comment type="caution">
    <text evidence="2">The sequence shown here is derived from an EMBL/GenBank/DDBJ whole genome shotgun (WGS) entry which is preliminary data.</text>
</comment>
<keyword evidence="1" id="KW-0812">Transmembrane</keyword>
<organism evidence="2 3">
    <name type="scientific">Candidatus Campbellbacteria bacterium RIFCSPLOWO2_02_35_12</name>
    <dbReference type="NCBI Taxonomy" id="1797580"/>
    <lineage>
        <taxon>Bacteria</taxon>
        <taxon>Candidatus Campbelliibacteriota</taxon>
    </lineage>
</organism>
<feature type="transmembrane region" description="Helical" evidence="1">
    <location>
        <begin position="21"/>
        <end position="45"/>
    </location>
</feature>
<keyword evidence="1" id="KW-1133">Transmembrane helix</keyword>
<accession>A0A1F5EJG8</accession>
<reference evidence="2 3" key="1">
    <citation type="journal article" date="2016" name="Nat. Commun.">
        <title>Thousands of microbial genomes shed light on interconnected biogeochemical processes in an aquifer system.</title>
        <authorList>
            <person name="Anantharaman K."/>
            <person name="Brown C.T."/>
            <person name="Hug L.A."/>
            <person name="Sharon I."/>
            <person name="Castelle C.J."/>
            <person name="Probst A.J."/>
            <person name="Thomas B.C."/>
            <person name="Singh A."/>
            <person name="Wilkins M.J."/>
            <person name="Karaoz U."/>
            <person name="Brodie E.L."/>
            <person name="Williams K.H."/>
            <person name="Hubbard S.S."/>
            <person name="Banfield J.F."/>
        </authorList>
    </citation>
    <scope>NUCLEOTIDE SEQUENCE [LARGE SCALE GENOMIC DNA]</scope>
</reference>
<protein>
    <recommendedName>
        <fullName evidence="4">POTRA domain-containing protein</fullName>
    </recommendedName>
</protein>
<dbReference type="EMBL" id="MFAC01000010">
    <property type="protein sequence ID" value="OGD67364.1"/>
    <property type="molecule type" value="Genomic_DNA"/>
</dbReference>
<name>A0A1F5EJG8_9BACT</name>
<dbReference type="AlphaFoldDB" id="A0A1F5EJG8"/>
<proteinExistence type="predicted"/>
<dbReference type="STRING" id="1797580.A2Z61_00640"/>
<evidence type="ECO:0000313" key="2">
    <source>
        <dbReference type="EMBL" id="OGD67364.1"/>
    </source>
</evidence>
<sequence length="299" mass="35134">MTFIRRRFHRKSSKLAKRKRKLFLFKIGGIIFAIIAIITGAVFILRIENIKIANILIDGNFAVSDKSIRMLAQERISGDYLFLFPKSSILLYPRRNIEAAILNTFKGIKDADIEARDLRTIFIKIEERKPYALWCGIKIQSIIDEKQNEEQTEEEKDEEKKLADKCYFLDESGFIFSEAPEFSGNAYFRYYGQLSGEEKNTQIGRQFMSKEDFDKIIFFLSSLEEIGFKLKHFGLIDKDDFEIKLESGGRIFFGKKQNLSYIFDNIKSVFESKEFSEKDISKLDYADFRFGNRVYFKFY</sequence>
<evidence type="ECO:0000256" key="1">
    <source>
        <dbReference type="SAM" id="Phobius"/>
    </source>
</evidence>
<dbReference type="Proteomes" id="UP000186029">
    <property type="component" value="Unassembled WGS sequence"/>
</dbReference>
<keyword evidence="1" id="KW-0472">Membrane</keyword>
<gene>
    <name evidence="2" type="ORF">A2Z61_00640</name>
</gene>
<evidence type="ECO:0008006" key="4">
    <source>
        <dbReference type="Google" id="ProtNLM"/>
    </source>
</evidence>
<evidence type="ECO:0000313" key="3">
    <source>
        <dbReference type="Proteomes" id="UP000186029"/>
    </source>
</evidence>